<evidence type="ECO:0000313" key="2">
    <source>
        <dbReference type="Proteomes" id="UP000297814"/>
    </source>
</evidence>
<reference evidence="1 2" key="1">
    <citation type="submission" date="2017-12" db="EMBL/GenBank/DDBJ databases">
        <title>Comparative genomics of Botrytis spp.</title>
        <authorList>
            <person name="Valero-Jimenez C.A."/>
            <person name="Tapia P."/>
            <person name="Veloso J."/>
            <person name="Silva-Moreno E."/>
            <person name="Staats M."/>
            <person name="Valdes J.H."/>
            <person name="Van Kan J.A.L."/>
        </authorList>
    </citation>
    <scope>NUCLEOTIDE SEQUENCE [LARGE SCALE GENOMIC DNA]</scope>
    <source>
        <strain evidence="1 2">Bh0001</strain>
    </source>
</reference>
<keyword evidence="2" id="KW-1185">Reference proteome</keyword>
<sequence>MVRATPSESQLTSSLRSFGDAAAAVPPPVAPAAKPSALPMTPAASTAITENKRIARALIETMNPIKNRTFCPPISPSRKALCRYEKKGYSKAMLLANSHFVHC</sequence>
<comment type="caution">
    <text evidence="1">The sequence shown here is derived from an EMBL/GenBank/DDBJ whole genome shotgun (WGS) entry which is preliminary data.</text>
</comment>
<gene>
    <name evidence="1" type="ORF">BHYA_0526g00040</name>
</gene>
<name>A0A4Z1G808_9HELO</name>
<evidence type="ECO:0000313" key="1">
    <source>
        <dbReference type="EMBL" id="TGO31562.1"/>
    </source>
</evidence>
<dbReference type="EMBL" id="PQXK01000521">
    <property type="protein sequence ID" value="TGO31562.1"/>
    <property type="molecule type" value="Genomic_DNA"/>
</dbReference>
<proteinExistence type="predicted"/>
<protein>
    <submittedName>
        <fullName evidence="1">Uncharacterized protein</fullName>
    </submittedName>
</protein>
<dbReference type="AlphaFoldDB" id="A0A4Z1G808"/>
<accession>A0A4Z1G808</accession>
<dbReference type="Proteomes" id="UP000297814">
    <property type="component" value="Unassembled WGS sequence"/>
</dbReference>
<organism evidence="1 2">
    <name type="scientific">Botrytis hyacinthi</name>
    <dbReference type="NCBI Taxonomy" id="278943"/>
    <lineage>
        <taxon>Eukaryota</taxon>
        <taxon>Fungi</taxon>
        <taxon>Dikarya</taxon>
        <taxon>Ascomycota</taxon>
        <taxon>Pezizomycotina</taxon>
        <taxon>Leotiomycetes</taxon>
        <taxon>Helotiales</taxon>
        <taxon>Sclerotiniaceae</taxon>
        <taxon>Botrytis</taxon>
    </lineage>
</organism>